<evidence type="ECO:0000313" key="2">
    <source>
        <dbReference type="EMBL" id="GAO10284.1"/>
    </source>
</evidence>
<proteinExistence type="predicted"/>
<sequence length="295" mass="32559">MCDGQQTLTMGRAARELELRNGEFELATQLGKVRTVPAGPDGRPGATGSLGRRRVPAEEITRLQAEPGFPDALRERIRTVSTNEAAALMGIGPGRVLRLTRAGCFGPVRFYVNRFGAVVWLYLAAEVSDFADREPDLMRGNTPAAMRVMLDSGQDWRARQWRSRRVAQLMGQTDDPWEAAAVIAAVLPPEELASVAEDPRERALLRRLRPVLASVITVTPAARESYERVLTADDFDEVMWYRVNLSRELETARREAPGHLRTPAAATSAARPGQPPSFLNNPSWTTDTNSLPSRS</sequence>
<dbReference type="EMBL" id="BBNO01000007">
    <property type="protein sequence ID" value="GAO10284.1"/>
    <property type="molecule type" value="Genomic_DNA"/>
</dbReference>
<dbReference type="AlphaFoldDB" id="A0A0P4RC97"/>
<dbReference type="Pfam" id="PF19934">
    <property type="entry name" value="DUF6397"/>
    <property type="match status" value="1"/>
</dbReference>
<organism evidence="2 3">
    <name type="scientific">Streptomyces lydicamycinicus</name>
    <dbReference type="NCBI Taxonomy" id="1546107"/>
    <lineage>
        <taxon>Bacteria</taxon>
        <taxon>Bacillati</taxon>
        <taxon>Actinomycetota</taxon>
        <taxon>Actinomycetes</taxon>
        <taxon>Kitasatosporales</taxon>
        <taxon>Streptomycetaceae</taxon>
        <taxon>Streptomyces</taxon>
    </lineage>
</organism>
<dbReference type="InterPro" id="IPR045652">
    <property type="entry name" value="DUF6397"/>
</dbReference>
<comment type="caution">
    <text evidence="2">The sequence shown here is derived from an EMBL/GenBank/DDBJ whole genome shotgun (WGS) entry which is preliminary data.</text>
</comment>
<dbReference type="OrthoDB" id="4335318at2"/>
<name>A0A0P4RC97_9ACTN</name>
<reference evidence="2 3" key="2">
    <citation type="journal article" date="2015" name="Stand. Genomic Sci.">
        <title>Draft genome sequence of marine-derived Streptomyces sp. TP-A0598, a producer of anti-MRSA antibiotic lydicamycins.</title>
        <authorList>
            <person name="Komaki H."/>
            <person name="Ichikawa N."/>
            <person name="Hosoyama A."/>
            <person name="Fujita N."/>
            <person name="Igarashi Y."/>
        </authorList>
    </citation>
    <scope>NUCLEOTIDE SEQUENCE [LARGE SCALE GENOMIC DNA]</scope>
    <source>
        <strain evidence="2 3">NBRC 110027</strain>
    </source>
</reference>
<accession>A0A0P4RC97</accession>
<dbReference type="Proteomes" id="UP000048965">
    <property type="component" value="Unassembled WGS sequence"/>
</dbReference>
<protein>
    <submittedName>
        <fullName evidence="2">Uncharacterized protein</fullName>
    </submittedName>
</protein>
<evidence type="ECO:0000313" key="3">
    <source>
        <dbReference type="Proteomes" id="UP000048965"/>
    </source>
</evidence>
<keyword evidence="3" id="KW-1185">Reference proteome</keyword>
<feature type="compositionally biased region" description="Low complexity" evidence="1">
    <location>
        <begin position="261"/>
        <end position="272"/>
    </location>
</feature>
<evidence type="ECO:0000256" key="1">
    <source>
        <dbReference type="SAM" id="MobiDB-lite"/>
    </source>
</evidence>
<gene>
    <name evidence="2" type="ORF">TPA0598_07_00080</name>
</gene>
<reference evidence="3" key="1">
    <citation type="submission" date="2014-09" db="EMBL/GenBank/DDBJ databases">
        <title>Whole genome shotgun sequence of Streptomyces sp. NBRC 110027.</title>
        <authorList>
            <person name="Komaki H."/>
            <person name="Ichikawa N."/>
            <person name="Katano-Makiyama Y."/>
            <person name="Hosoyama A."/>
            <person name="Hashimoto M."/>
            <person name="Uohara A."/>
            <person name="Kitahashi Y."/>
            <person name="Ohji S."/>
            <person name="Kimura A."/>
            <person name="Yamazoe A."/>
            <person name="Igarashi Y."/>
            <person name="Fujita N."/>
        </authorList>
    </citation>
    <scope>NUCLEOTIDE SEQUENCE [LARGE SCALE GENOMIC DNA]</scope>
    <source>
        <strain evidence="3">NBRC 110027</strain>
    </source>
</reference>
<feature type="compositionally biased region" description="Polar residues" evidence="1">
    <location>
        <begin position="277"/>
        <end position="295"/>
    </location>
</feature>
<feature type="region of interest" description="Disordered" evidence="1">
    <location>
        <begin position="254"/>
        <end position="295"/>
    </location>
</feature>